<keyword evidence="3" id="KW-1185">Reference proteome</keyword>
<dbReference type="OrthoDB" id="6692273at2"/>
<dbReference type="Gene3D" id="3.10.450.50">
    <property type="match status" value="1"/>
</dbReference>
<dbReference type="AlphaFoldDB" id="A0A2S9J491"/>
<dbReference type="Pfam" id="PF12680">
    <property type="entry name" value="SnoaL_2"/>
    <property type="match status" value="1"/>
</dbReference>
<name>A0A2S9J491_9SPHI</name>
<evidence type="ECO:0000313" key="3">
    <source>
        <dbReference type="Proteomes" id="UP000239711"/>
    </source>
</evidence>
<evidence type="ECO:0000313" key="2">
    <source>
        <dbReference type="EMBL" id="PRD47607.1"/>
    </source>
</evidence>
<evidence type="ECO:0000259" key="1">
    <source>
        <dbReference type="Pfam" id="PF12680"/>
    </source>
</evidence>
<organism evidence="2 3">
    <name type="scientific">Sphingobacterium haloxyli</name>
    <dbReference type="NCBI Taxonomy" id="2100533"/>
    <lineage>
        <taxon>Bacteria</taxon>
        <taxon>Pseudomonadati</taxon>
        <taxon>Bacteroidota</taxon>
        <taxon>Sphingobacteriia</taxon>
        <taxon>Sphingobacteriales</taxon>
        <taxon>Sphingobacteriaceae</taxon>
        <taxon>Sphingobacterium</taxon>
    </lineage>
</organism>
<dbReference type="GO" id="GO:0003677">
    <property type="term" value="F:DNA binding"/>
    <property type="evidence" value="ECO:0007669"/>
    <property type="project" value="UniProtKB-KW"/>
</dbReference>
<reference evidence="2 3" key="1">
    <citation type="submission" date="2018-02" db="EMBL/GenBank/DDBJ databases">
        <title>The draft genome of Sphingobacterium sp. 5JN-11.</title>
        <authorList>
            <person name="Liu L."/>
            <person name="Li L."/>
            <person name="Liang L."/>
            <person name="Zhang X."/>
            <person name="Wang T."/>
        </authorList>
    </citation>
    <scope>NUCLEOTIDE SEQUENCE [LARGE SCALE GENOMIC DNA]</scope>
    <source>
        <strain evidence="2 3">5JN-11</strain>
    </source>
</reference>
<dbReference type="Proteomes" id="UP000239711">
    <property type="component" value="Unassembled WGS sequence"/>
</dbReference>
<sequence>MLKINVKTDCGHSPKRMFLRDFNIAFGKGDANFIIAHVTDDIVWELIGERIIEGKDSFSKAINEMKEKEVAEITIENVVTHGKEGAVNGIMKMNDGKQYAFADFYEFKNTTGIIIKSMTSYVIEI</sequence>
<dbReference type="EMBL" id="PVBQ01000006">
    <property type="protein sequence ID" value="PRD47607.1"/>
    <property type="molecule type" value="Genomic_DNA"/>
</dbReference>
<dbReference type="InterPro" id="IPR032710">
    <property type="entry name" value="NTF2-like_dom_sf"/>
</dbReference>
<dbReference type="RefSeq" id="WP_105716830.1">
    <property type="nucleotide sequence ID" value="NZ_PVBQ01000006.1"/>
</dbReference>
<dbReference type="InterPro" id="IPR037401">
    <property type="entry name" value="SnoaL-like"/>
</dbReference>
<protein>
    <submittedName>
        <fullName evidence="2">DNA-binding protein</fullName>
    </submittedName>
</protein>
<keyword evidence="2" id="KW-0238">DNA-binding</keyword>
<proteinExistence type="predicted"/>
<comment type="caution">
    <text evidence="2">The sequence shown here is derived from an EMBL/GenBank/DDBJ whole genome shotgun (WGS) entry which is preliminary data.</text>
</comment>
<gene>
    <name evidence="2" type="ORF">C5745_09875</name>
</gene>
<feature type="domain" description="SnoaL-like" evidence="1">
    <location>
        <begin position="20"/>
        <end position="109"/>
    </location>
</feature>
<accession>A0A2S9J491</accession>
<dbReference type="SUPFAM" id="SSF54427">
    <property type="entry name" value="NTF2-like"/>
    <property type="match status" value="1"/>
</dbReference>